<reference evidence="2" key="1">
    <citation type="submission" date="2021-02" db="EMBL/GenBank/DDBJ databases">
        <authorList>
            <person name="Nowell W R."/>
        </authorList>
    </citation>
    <scope>NUCLEOTIDE SEQUENCE</scope>
</reference>
<evidence type="ECO:0000313" key="3">
    <source>
        <dbReference type="Proteomes" id="UP000681720"/>
    </source>
</evidence>
<comment type="caution">
    <text evidence="2">The sequence shown here is derived from an EMBL/GenBank/DDBJ whole genome shotgun (WGS) entry which is preliminary data.</text>
</comment>
<dbReference type="AlphaFoldDB" id="A0A8S2P406"/>
<gene>
    <name evidence="2" type="ORF">GIL414_LOCUS13502</name>
</gene>
<proteinExistence type="predicted"/>
<evidence type="ECO:0000256" key="1">
    <source>
        <dbReference type="SAM" id="MobiDB-lite"/>
    </source>
</evidence>
<dbReference type="Proteomes" id="UP000681720">
    <property type="component" value="Unassembled WGS sequence"/>
</dbReference>
<accession>A0A8S2P406</accession>
<feature type="compositionally biased region" description="Low complexity" evidence="1">
    <location>
        <begin position="7"/>
        <end position="33"/>
    </location>
</feature>
<organism evidence="2 3">
    <name type="scientific">Rotaria magnacalcarata</name>
    <dbReference type="NCBI Taxonomy" id="392030"/>
    <lineage>
        <taxon>Eukaryota</taxon>
        <taxon>Metazoa</taxon>
        <taxon>Spiralia</taxon>
        <taxon>Gnathifera</taxon>
        <taxon>Rotifera</taxon>
        <taxon>Eurotatoria</taxon>
        <taxon>Bdelloidea</taxon>
        <taxon>Philodinida</taxon>
        <taxon>Philodinidae</taxon>
        <taxon>Rotaria</taxon>
    </lineage>
</organism>
<name>A0A8S2P406_9BILA</name>
<protein>
    <submittedName>
        <fullName evidence="2">Uncharacterized protein</fullName>
    </submittedName>
</protein>
<feature type="region of interest" description="Disordered" evidence="1">
    <location>
        <begin position="1"/>
        <end position="33"/>
    </location>
</feature>
<sequence length="238" mass="27126">MPHLKASNDLSTSTLCTSSSSSLSSSSSRSTFKLSPKDVKTKFVALFNRHKPCDDINLAHVVKRRHITEIDLEYTDNSHTNANTRVIRSLPFSTFSFESEQSADAGFIELACEILSDPSYRESFRKYYIIHRPEETMQSDDFNNYQFAETYDNEEHMTVIKELQDLSSAIRVTSCLLLPLIMNEDEDNILTATTSDILPLLSGMIQMYNRNDERLFGFSFIELVDGLSKLMVRGRAHI</sequence>
<dbReference type="EMBL" id="CAJOBJ010005485">
    <property type="protein sequence ID" value="CAF4033027.1"/>
    <property type="molecule type" value="Genomic_DNA"/>
</dbReference>
<evidence type="ECO:0000313" key="2">
    <source>
        <dbReference type="EMBL" id="CAF4033027.1"/>
    </source>
</evidence>